<comment type="caution">
    <text evidence="1">The sequence shown here is derived from an EMBL/GenBank/DDBJ whole genome shotgun (WGS) entry which is preliminary data.</text>
</comment>
<proteinExistence type="predicted"/>
<sequence length="87" mass="9488">MHPIQRRDQYLLGGLQASNADHAAVNRLPVLVFPAIEEGIPLLLGIFRMVLASVSIRRFSDQVLTGWPGSSETAEVSREEVMVGVSS</sequence>
<dbReference type="EMBL" id="LCYG01000054">
    <property type="protein sequence ID" value="KLK91479.1"/>
    <property type="molecule type" value="Genomic_DNA"/>
</dbReference>
<organism evidence="1 2">
    <name type="scientific">Microvirga vignae</name>
    <dbReference type="NCBI Taxonomy" id="1225564"/>
    <lineage>
        <taxon>Bacteria</taxon>
        <taxon>Pseudomonadati</taxon>
        <taxon>Pseudomonadota</taxon>
        <taxon>Alphaproteobacteria</taxon>
        <taxon>Hyphomicrobiales</taxon>
        <taxon>Methylobacteriaceae</taxon>
        <taxon>Microvirga</taxon>
    </lineage>
</organism>
<gene>
    <name evidence="1" type="ORF">AA309_19680</name>
</gene>
<dbReference type="Proteomes" id="UP000035489">
    <property type="component" value="Unassembled WGS sequence"/>
</dbReference>
<evidence type="ECO:0000313" key="1">
    <source>
        <dbReference type="EMBL" id="KLK91479.1"/>
    </source>
</evidence>
<dbReference type="AlphaFoldDB" id="A0A0H1R8V3"/>
<name>A0A0H1R8V3_9HYPH</name>
<reference evidence="1 2" key="1">
    <citation type="submission" date="2015-05" db="EMBL/GenBank/DDBJ databases">
        <title>Draft genome sequence of Microvirga vignae strain BR3299, a novel nitrogen fixing bacteria isolated from Brazil semi-aired region.</title>
        <authorList>
            <person name="Zilli J.E."/>
            <person name="Passos S.R."/>
            <person name="Leite J."/>
            <person name="Baldani J.I."/>
            <person name="Xavier G.R."/>
            <person name="Rumjaneck N.G."/>
            <person name="Simoes-Araujo J.L."/>
        </authorList>
    </citation>
    <scope>NUCLEOTIDE SEQUENCE [LARGE SCALE GENOMIC DNA]</scope>
    <source>
        <strain evidence="1 2">BR3299</strain>
    </source>
</reference>
<evidence type="ECO:0000313" key="2">
    <source>
        <dbReference type="Proteomes" id="UP000035489"/>
    </source>
</evidence>
<protein>
    <submittedName>
        <fullName evidence="1">Uncharacterized protein</fullName>
    </submittedName>
</protein>
<keyword evidence="2" id="KW-1185">Reference proteome</keyword>
<dbReference type="PATRIC" id="fig|1225564.3.peg.5239"/>
<accession>A0A0H1R8V3</accession>